<dbReference type="GO" id="GO:0008378">
    <property type="term" value="F:galactosyltransferase activity"/>
    <property type="evidence" value="ECO:0007669"/>
    <property type="project" value="TreeGrafter"/>
</dbReference>
<keyword evidence="4" id="KW-1185">Reference proteome</keyword>
<feature type="domain" description="Galactosyltransferase C-terminal" evidence="2">
    <location>
        <begin position="1"/>
        <end position="52"/>
    </location>
</feature>
<dbReference type="InterPro" id="IPR027791">
    <property type="entry name" value="Galactosyl_T_C"/>
</dbReference>
<comment type="caution">
    <text evidence="3">The sequence shown here is derived from an EMBL/GenBank/DDBJ whole genome shotgun (WGS) entry which is preliminary data.</text>
</comment>
<proteinExistence type="predicted"/>
<organism evidence="3 4">
    <name type="scientific">Paragonimus westermani</name>
    <dbReference type="NCBI Taxonomy" id="34504"/>
    <lineage>
        <taxon>Eukaryota</taxon>
        <taxon>Metazoa</taxon>
        <taxon>Spiralia</taxon>
        <taxon>Lophotrochozoa</taxon>
        <taxon>Platyhelminthes</taxon>
        <taxon>Trematoda</taxon>
        <taxon>Digenea</taxon>
        <taxon>Plagiorchiida</taxon>
        <taxon>Troglotremata</taxon>
        <taxon>Troglotrematidae</taxon>
        <taxon>Paragonimus</taxon>
    </lineage>
</organism>
<accession>A0A5J4NMS4</accession>
<name>A0A5J4NMS4_9TREM</name>
<dbReference type="Pfam" id="PF02709">
    <property type="entry name" value="Glyco_transf_7C"/>
    <property type="match status" value="1"/>
</dbReference>
<dbReference type="InterPro" id="IPR029044">
    <property type="entry name" value="Nucleotide-diphossugar_trans"/>
</dbReference>
<evidence type="ECO:0000259" key="2">
    <source>
        <dbReference type="Pfam" id="PF02709"/>
    </source>
</evidence>
<dbReference type="GO" id="GO:0006688">
    <property type="term" value="P:glycosphingolipid biosynthetic process"/>
    <property type="evidence" value="ECO:0007669"/>
    <property type="project" value="TreeGrafter"/>
</dbReference>
<evidence type="ECO:0000313" key="4">
    <source>
        <dbReference type="Proteomes" id="UP000324629"/>
    </source>
</evidence>
<evidence type="ECO:0000313" key="3">
    <source>
        <dbReference type="EMBL" id="KAA3676861.1"/>
    </source>
</evidence>
<reference evidence="3 4" key="1">
    <citation type="journal article" date="2019" name="Gigascience">
        <title>Whole-genome sequence of the oriental lung fluke Paragonimus westermani.</title>
        <authorList>
            <person name="Oey H."/>
            <person name="Zakrzewski M."/>
            <person name="Narain K."/>
            <person name="Devi K.R."/>
            <person name="Agatsuma T."/>
            <person name="Nawaratna S."/>
            <person name="Gobert G.N."/>
            <person name="Jones M.K."/>
            <person name="Ragan M.A."/>
            <person name="McManus D.P."/>
            <person name="Krause L."/>
        </authorList>
    </citation>
    <scope>NUCLEOTIDE SEQUENCE [LARGE SCALE GENOMIC DNA]</scope>
    <source>
        <strain evidence="3 4">IND2009</strain>
    </source>
</reference>
<dbReference type="PANTHER" id="PTHR19300">
    <property type="entry name" value="BETA-1,4-GALACTOSYLTRANSFERASE"/>
    <property type="match status" value="1"/>
</dbReference>
<dbReference type="SUPFAM" id="SSF53448">
    <property type="entry name" value="Nucleotide-diphospho-sugar transferases"/>
    <property type="match status" value="1"/>
</dbReference>
<dbReference type="InterPro" id="IPR003859">
    <property type="entry name" value="Galactosyl_T"/>
</dbReference>
<dbReference type="GO" id="GO:0005794">
    <property type="term" value="C:Golgi apparatus"/>
    <property type="evidence" value="ECO:0007669"/>
    <property type="project" value="TreeGrafter"/>
</dbReference>
<dbReference type="GO" id="GO:0033842">
    <property type="term" value="F:N-acetyl-beta-glucosaminyl-derivative 4-beta-N-acetylgalactosaminyltransferase activity"/>
    <property type="evidence" value="ECO:0007669"/>
    <property type="project" value="TreeGrafter"/>
</dbReference>
<dbReference type="AlphaFoldDB" id="A0A5J4NMS4"/>
<evidence type="ECO:0000256" key="1">
    <source>
        <dbReference type="ARBA" id="ARBA00022679"/>
    </source>
</evidence>
<sequence>MSRTQFERIRGFSNAFFGWGGEDDDLYKRVVHHGYRVFRYPNDIARYTMLRHGHETLNQPNPIRTFVRSNNFTHDHFILLKPHQYSRHKLLQQSFKRFAHDGYPETEYTVVSAGPIHDGLYYQISVELMEKNILEKLNITSQ</sequence>
<dbReference type="Proteomes" id="UP000324629">
    <property type="component" value="Unassembled WGS sequence"/>
</dbReference>
<dbReference type="Gene3D" id="3.90.550.10">
    <property type="entry name" value="Spore Coat Polysaccharide Biosynthesis Protein SpsA, Chain A"/>
    <property type="match status" value="1"/>
</dbReference>
<dbReference type="GO" id="GO:0016020">
    <property type="term" value="C:membrane"/>
    <property type="evidence" value="ECO:0007669"/>
    <property type="project" value="GOC"/>
</dbReference>
<dbReference type="EMBL" id="QNGE01001773">
    <property type="protein sequence ID" value="KAA3676861.1"/>
    <property type="molecule type" value="Genomic_DNA"/>
</dbReference>
<keyword evidence="1" id="KW-0808">Transferase</keyword>
<protein>
    <recommendedName>
        <fullName evidence="2">Galactosyltransferase C-terminal domain-containing protein</fullName>
    </recommendedName>
</protein>
<dbReference type="PANTHER" id="PTHR19300:SF57">
    <property type="entry name" value="BETA-1,4-N-ACETYLGALACTOSAMINYLTRANSFERASE"/>
    <property type="match status" value="1"/>
</dbReference>
<dbReference type="GO" id="GO:0005975">
    <property type="term" value="P:carbohydrate metabolic process"/>
    <property type="evidence" value="ECO:0007669"/>
    <property type="project" value="InterPro"/>
</dbReference>
<gene>
    <name evidence="3" type="ORF">DEA37_0004768</name>
</gene>